<dbReference type="EMBL" id="MU157877">
    <property type="protein sequence ID" value="KAF9525937.1"/>
    <property type="molecule type" value="Genomic_DNA"/>
</dbReference>
<reference evidence="2" key="1">
    <citation type="submission" date="2020-11" db="EMBL/GenBank/DDBJ databases">
        <authorList>
            <consortium name="DOE Joint Genome Institute"/>
            <person name="Ahrendt S."/>
            <person name="Riley R."/>
            <person name="Andreopoulos W."/>
            <person name="Labutti K."/>
            <person name="Pangilinan J."/>
            <person name="Ruiz-Duenas F.J."/>
            <person name="Barrasa J.M."/>
            <person name="Sanchez-Garcia M."/>
            <person name="Camarero S."/>
            <person name="Miyauchi S."/>
            <person name="Serrano A."/>
            <person name="Linde D."/>
            <person name="Babiker R."/>
            <person name="Drula E."/>
            <person name="Ayuso-Fernandez I."/>
            <person name="Pacheco R."/>
            <person name="Padilla G."/>
            <person name="Ferreira P."/>
            <person name="Barriuso J."/>
            <person name="Kellner H."/>
            <person name="Castanera R."/>
            <person name="Alfaro M."/>
            <person name="Ramirez L."/>
            <person name="Pisabarro A.G."/>
            <person name="Kuo A."/>
            <person name="Tritt A."/>
            <person name="Lipzen A."/>
            <person name="He G."/>
            <person name="Yan M."/>
            <person name="Ng V."/>
            <person name="Cullen D."/>
            <person name="Martin F."/>
            <person name="Rosso M.-N."/>
            <person name="Henrissat B."/>
            <person name="Hibbett D."/>
            <person name="Martinez A.T."/>
            <person name="Grigoriev I.V."/>
        </authorList>
    </citation>
    <scope>NUCLEOTIDE SEQUENCE</scope>
    <source>
        <strain evidence="2">CBS 506.95</strain>
    </source>
</reference>
<comment type="caution">
    <text evidence="2">The sequence shown here is derived from an EMBL/GenBank/DDBJ whole genome shotgun (WGS) entry which is preliminary data.</text>
</comment>
<protein>
    <submittedName>
        <fullName evidence="2">Uncharacterized protein</fullName>
    </submittedName>
</protein>
<feature type="non-terminal residue" evidence="2">
    <location>
        <position position="1"/>
    </location>
</feature>
<name>A0A9P6EBB8_9AGAR</name>
<keyword evidence="3" id="KW-1185">Reference proteome</keyword>
<dbReference type="AlphaFoldDB" id="A0A9P6EBB8"/>
<accession>A0A9P6EBB8</accession>
<evidence type="ECO:0000256" key="1">
    <source>
        <dbReference type="SAM" id="MobiDB-lite"/>
    </source>
</evidence>
<organism evidence="2 3">
    <name type="scientific">Crepidotus variabilis</name>
    <dbReference type="NCBI Taxonomy" id="179855"/>
    <lineage>
        <taxon>Eukaryota</taxon>
        <taxon>Fungi</taxon>
        <taxon>Dikarya</taxon>
        <taxon>Basidiomycota</taxon>
        <taxon>Agaricomycotina</taxon>
        <taxon>Agaricomycetes</taxon>
        <taxon>Agaricomycetidae</taxon>
        <taxon>Agaricales</taxon>
        <taxon>Agaricineae</taxon>
        <taxon>Crepidotaceae</taxon>
        <taxon>Crepidotus</taxon>
    </lineage>
</organism>
<dbReference type="OrthoDB" id="2802795at2759"/>
<gene>
    <name evidence="2" type="ORF">CPB83DRAFT_746222</name>
</gene>
<evidence type="ECO:0000313" key="2">
    <source>
        <dbReference type="EMBL" id="KAF9525937.1"/>
    </source>
</evidence>
<evidence type="ECO:0000313" key="3">
    <source>
        <dbReference type="Proteomes" id="UP000807306"/>
    </source>
</evidence>
<proteinExistence type="predicted"/>
<feature type="compositionally biased region" description="Basic residues" evidence="1">
    <location>
        <begin position="1"/>
        <end position="10"/>
    </location>
</feature>
<sequence>RMKGCLKLKSRSPSPGHTDEGLHCRKCVAFGIQITEEVHFADEWDRTPTEPTRKLTYQDLLELKEIQRSLPHADQPGDPLTGKPAKHYLSAVPIGLLPLL</sequence>
<feature type="region of interest" description="Disordered" evidence="1">
    <location>
        <begin position="1"/>
        <end position="20"/>
    </location>
</feature>
<dbReference type="Proteomes" id="UP000807306">
    <property type="component" value="Unassembled WGS sequence"/>
</dbReference>
<feature type="non-terminal residue" evidence="2">
    <location>
        <position position="100"/>
    </location>
</feature>